<feature type="domain" description="MIF4G" evidence="2">
    <location>
        <begin position="118"/>
        <end position="314"/>
    </location>
</feature>
<accession>A0ABP0TLH2</accession>
<evidence type="ECO:0000259" key="2">
    <source>
        <dbReference type="SMART" id="SM00543"/>
    </source>
</evidence>
<sequence>MGGPEPVALPVETDSRDWRARHPPPPLQAIVQQQQLQRTPNKRRNDRNERNEGDRNENNSRGFKDQTDVQASLPLQQQPPQPSENNPLSENRAVTTIAKAANPWSARRGAQSEKEKVFRTVKGILNKLTPEKYDLLLEQMMQAGISSAEILQGVILLIFDKAVLEPNFCSMYAQLCVNLSKELPEFPSEQAGEKPVTFRRVLLNTCQEEFEGADALRGEIKQMTKQEQVRDRVDKEKFVKLRTLGKIKLIGELFKQKMLPEKIVHACIQELLGSDTKSAPAEENVEVQCQLFSKVGKRLEESAQSGVAFITILHG</sequence>
<keyword evidence="4" id="KW-1185">Reference proteome</keyword>
<dbReference type="Proteomes" id="UP001497512">
    <property type="component" value="Chromosome 12"/>
</dbReference>
<dbReference type="PANTHER" id="PTHR23253">
    <property type="entry name" value="EUKARYOTIC TRANSLATION INITIATION FACTOR 4 GAMMA"/>
    <property type="match status" value="1"/>
</dbReference>
<protein>
    <recommendedName>
        <fullName evidence="2">MIF4G domain-containing protein</fullName>
    </recommendedName>
</protein>
<reference evidence="3" key="1">
    <citation type="submission" date="2024-02" db="EMBL/GenBank/DDBJ databases">
        <authorList>
            <consortium name="ELIXIR-Norway"/>
            <consortium name="Elixir Norway"/>
        </authorList>
    </citation>
    <scope>NUCLEOTIDE SEQUENCE</scope>
</reference>
<evidence type="ECO:0000313" key="4">
    <source>
        <dbReference type="Proteomes" id="UP001497512"/>
    </source>
</evidence>
<dbReference type="SUPFAM" id="SSF48371">
    <property type="entry name" value="ARM repeat"/>
    <property type="match status" value="1"/>
</dbReference>
<evidence type="ECO:0000256" key="1">
    <source>
        <dbReference type="SAM" id="MobiDB-lite"/>
    </source>
</evidence>
<dbReference type="SMART" id="SM00543">
    <property type="entry name" value="MIF4G"/>
    <property type="match status" value="1"/>
</dbReference>
<evidence type="ECO:0000313" key="3">
    <source>
        <dbReference type="EMBL" id="CAK9199009.1"/>
    </source>
</evidence>
<dbReference type="InterPro" id="IPR003890">
    <property type="entry name" value="MIF4G-like_typ-3"/>
</dbReference>
<dbReference type="EMBL" id="OZ019904">
    <property type="protein sequence ID" value="CAK9199009.1"/>
    <property type="molecule type" value="Genomic_DNA"/>
</dbReference>
<dbReference type="Gene3D" id="1.25.40.180">
    <property type="match status" value="1"/>
</dbReference>
<dbReference type="InterPro" id="IPR016024">
    <property type="entry name" value="ARM-type_fold"/>
</dbReference>
<feature type="compositionally biased region" description="Low complexity" evidence="1">
    <location>
        <begin position="28"/>
        <end position="37"/>
    </location>
</feature>
<organism evidence="3 4">
    <name type="scientific">Sphagnum troendelagicum</name>
    <dbReference type="NCBI Taxonomy" id="128251"/>
    <lineage>
        <taxon>Eukaryota</taxon>
        <taxon>Viridiplantae</taxon>
        <taxon>Streptophyta</taxon>
        <taxon>Embryophyta</taxon>
        <taxon>Bryophyta</taxon>
        <taxon>Sphagnophytina</taxon>
        <taxon>Sphagnopsida</taxon>
        <taxon>Sphagnales</taxon>
        <taxon>Sphagnaceae</taxon>
        <taxon>Sphagnum</taxon>
    </lineage>
</organism>
<feature type="compositionally biased region" description="Basic and acidic residues" evidence="1">
    <location>
        <begin position="46"/>
        <end position="67"/>
    </location>
</feature>
<proteinExistence type="predicted"/>
<name>A0ABP0TLH2_9BRYO</name>
<feature type="region of interest" description="Disordered" evidence="1">
    <location>
        <begin position="1"/>
        <end position="67"/>
    </location>
</feature>
<dbReference type="Pfam" id="PF02854">
    <property type="entry name" value="MIF4G"/>
    <property type="match status" value="1"/>
</dbReference>
<gene>
    <name evidence="3" type="ORF">CSSPTR1EN2_LOCUS4722</name>
</gene>
<dbReference type="PANTHER" id="PTHR23253:SF53">
    <property type="entry name" value="EUKARYOTIC TRANSLATION INITIATION FACTOR ISOFORM 4G-1"/>
    <property type="match status" value="1"/>
</dbReference>